<feature type="compositionally biased region" description="Basic and acidic residues" evidence="6">
    <location>
        <begin position="100"/>
        <end position="119"/>
    </location>
</feature>
<dbReference type="SUPFAM" id="SSF52047">
    <property type="entry name" value="RNI-like"/>
    <property type="match status" value="1"/>
</dbReference>
<evidence type="ECO:0000256" key="5">
    <source>
        <dbReference type="ARBA" id="ARBA00023136"/>
    </source>
</evidence>
<protein>
    <submittedName>
        <fullName evidence="8">LRR receptor-like serine threonine-protein kinase At4g08850-like</fullName>
    </submittedName>
</protein>
<evidence type="ECO:0000256" key="2">
    <source>
        <dbReference type="ARBA" id="ARBA00022614"/>
    </source>
</evidence>
<evidence type="ECO:0000256" key="1">
    <source>
        <dbReference type="ARBA" id="ARBA00004167"/>
    </source>
</evidence>
<dbReference type="FunFam" id="3.80.10.10:FF:000095">
    <property type="entry name" value="LRR receptor-like serine/threonine-protein kinase GSO1"/>
    <property type="match status" value="1"/>
</dbReference>
<keyword evidence="7" id="KW-1133">Transmembrane helix</keyword>
<feature type="transmembrane region" description="Helical" evidence="7">
    <location>
        <begin position="268"/>
        <end position="289"/>
    </location>
</feature>
<evidence type="ECO:0000313" key="9">
    <source>
        <dbReference type="Proteomes" id="UP001153069"/>
    </source>
</evidence>
<keyword evidence="8" id="KW-0808">Transferase</keyword>
<feature type="compositionally biased region" description="Polar residues" evidence="6">
    <location>
        <begin position="299"/>
        <end position="314"/>
    </location>
</feature>
<comment type="subcellular location">
    <subcellularLocation>
        <location evidence="1">Membrane</location>
        <topology evidence="1">Single-pass membrane protein</topology>
    </subcellularLocation>
</comment>
<feature type="compositionally biased region" description="Basic and acidic residues" evidence="6">
    <location>
        <begin position="40"/>
        <end position="53"/>
    </location>
</feature>
<keyword evidence="8" id="KW-0418">Kinase</keyword>
<keyword evidence="4" id="KW-0677">Repeat</keyword>
<dbReference type="AlphaFoldDB" id="A0A9N8F4M2"/>
<dbReference type="GO" id="GO:0016301">
    <property type="term" value="F:kinase activity"/>
    <property type="evidence" value="ECO:0007669"/>
    <property type="project" value="UniProtKB-KW"/>
</dbReference>
<feature type="compositionally biased region" description="Polar residues" evidence="6">
    <location>
        <begin position="86"/>
        <end position="99"/>
    </location>
</feature>
<dbReference type="Pfam" id="PF00560">
    <property type="entry name" value="LRR_1"/>
    <property type="match status" value="2"/>
</dbReference>
<keyword evidence="8" id="KW-0675">Receptor</keyword>
<dbReference type="PANTHER" id="PTHR48053:SF32">
    <property type="entry name" value="LEUCINE RICH REPEAT FAMILY PROTEIN, EXPRESSED"/>
    <property type="match status" value="1"/>
</dbReference>
<keyword evidence="2" id="KW-0433">Leucine-rich repeat</keyword>
<accession>A0A9N8F4M2</accession>
<dbReference type="InterPro" id="IPR032675">
    <property type="entry name" value="LRR_dom_sf"/>
</dbReference>
<reference evidence="8" key="1">
    <citation type="submission" date="2020-06" db="EMBL/GenBank/DDBJ databases">
        <authorList>
            <consortium name="Plant Systems Biology data submission"/>
        </authorList>
    </citation>
    <scope>NUCLEOTIDE SEQUENCE</scope>
    <source>
        <strain evidence="8">D6</strain>
    </source>
</reference>
<dbReference type="GO" id="GO:0016020">
    <property type="term" value="C:membrane"/>
    <property type="evidence" value="ECO:0007669"/>
    <property type="project" value="UniProtKB-SubCell"/>
</dbReference>
<keyword evidence="3" id="KW-0732">Signal</keyword>
<dbReference type="PANTHER" id="PTHR48053">
    <property type="entry name" value="LEUCINE RICH REPEAT FAMILY PROTEIN, EXPRESSED"/>
    <property type="match status" value="1"/>
</dbReference>
<evidence type="ECO:0000256" key="3">
    <source>
        <dbReference type="ARBA" id="ARBA00022729"/>
    </source>
</evidence>
<evidence type="ECO:0000256" key="6">
    <source>
        <dbReference type="SAM" id="MobiDB-lite"/>
    </source>
</evidence>
<feature type="region of interest" description="Disordered" evidence="6">
    <location>
        <begin position="294"/>
        <end position="314"/>
    </location>
</feature>
<dbReference type="Proteomes" id="UP001153069">
    <property type="component" value="Unassembled WGS sequence"/>
</dbReference>
<dbReference type="InterPro" id="IPR051716">
    <property type="entry name" value="Plant_RL_S/T_kinase"/>
</dbReference>
<evidence type="ECO:0000313" key="8">
    <source>
        <dbReference type="EMBL" id="CAB9530555.1"/>
    </source>
</evidence>
<keyword evidence="9" id="KW-1185">Reference proteome</keyword>
<comment type="caution">
    <text evidence="8">The sequence shown here is derived from an EMBL/GenBank/DDBJ whole genome shotgun (WGS) entry which is preliminary data.</text>
</comment>
<dbReference type="Gene3D" id="3.80.10.10">
    <property type="entry name" value="Ribonuclease Inhibitor"/>
    <property type="match status" value="1"/>
</dbReference>
<proteinExistence type="predicted"/>
<evidence type="ECO:0000256" key="4">
    <source>
        <dbReference type="ARBA" id="ARBA00022737"/>
    </source>
</evidence>
<dbReference type="OrthoDB" id="38453at2759"/>
<keyword evidence="7" id="KW-0812">Transmembrane</keyword>
<feature type="compositionally biased region" description="Low complexity" evidence="6">
    <location>
        <begin position="9"/>
        <end position="26"/>
    </location>
</feature>
<name>A0A9N8F4M2_9STRA</name>
<dbReference type="EMBL" id="CAICTM010002927">
    <property type="protein sequence ID" value="CAB9530555.1"/>
    <property type="molecule type" value="Genomic_DNA"/>
</dbReference>
<keyword evidence="5 7" id="KW-0472">Membrane</keyword>
<feature type="compositionally biased region" description="Polar residues" evidence="6">
    <location>
        <begin position="54"/>
        <end position="63"/>
    </location>
</feature>
<dbReference type="InterPro" id="IPR001611">
    <property type="entry name" value="Leu-rich_rpt"/>
</dbReference>
<evidence type="ECO:0000256" key="7">
    <source>
        <dbReference type="SAM" id="Phobius"/>
    </source>
</evidence>
<feature type="region of interest" description="Disordered" evidence="6">
    <location>
        <begin position="1"/>
        <end position="125"/>
    </location>
</feature>
<organism evidence="8 9">
    <name type="scientific">Seminavis robusta</name>
    <dbReference type="NCBI Taxonomy" id="568900"/>
    <lineage>
        <taxon>Eukaryota</taxon>
        <taxon>Sar</taxon>
        <taxon>Stramenopiles</taxon>
        <taxon>Ochrophyta</taxon>
        <taxon>Bacillariophyta</taxon>
        <taxon>Bacillariophyceae</taxon>
        <taxon>Bacillariophycidae</taxon>
        <taxon>Naviculales</taxon>
        <taxon>Naviculaceae</taxon>
        <taxon>Seminavis</taxon>
    </lineage>
</organism>
<sequence>MMAEAPDESNNNALGGAAATANSGSNRQEEPPKGTMQFLDPKKGAEKLKEKMRNQATATNQPQSKRKPQGGTLCFLDPNRGDKGQANISLSASKPSQAETAREEKTEEGPDHETKHPNEEADYYDTSGRPVHKHNIPAGFDRPGAYSGAPGAAYEAMAPASLHMQDIQATITVDPMVDPSDSETDELGSNETHVSLHPRANTNFPTISAAQSNHAGAQDGASSSNASNIGLAVAELVQEDDMPRQHAAEVQMDESIQRKQGSMKRFKTWILLAGILFIAAVAALIAVLVSGGTPDESESQPSLETPVNISDSQPSGMEEMEQALLTLFPEETVQAIKGDSESPQSQALQWLIADIDSQKQVPLNDQIKQRFALVTLYFATSGASWTNNEFWLDHNIHECDWFIKPDFALKGKVSQFLNGYLKEMFPPTDPPPTTCNAHGLFQNLWLDENNLRGTLPEELFWLSSLETLSLGANNLRGSISSHVGRLTSLQGLAISFLRNAGTIPTELALLTNLGSLGLNDNWHTGSIPTEIWQLTTLQTLGLSLNPDLKGSIPTEVGSLPKLRWMNLDDCDISGSIPTELGKLEYLEWMVLERNRLTGTVPSELGVLPSILLMSFYNNSLQGTLPTELGLLTSLTLLNARNNSLFGSIPSEYGLLSSLALGLELQDNLLSGTIPVQLANLVYLWRLSLQENQLSGHIPSEFGKMLVLGLLNLANNSLSGTVPQELGELKQSLFSLNLEVNPLLSGELPDPLCSLGGYCFGVASLPCYNYGVHFDCGNLICGCGCPCDDN</sequence>
<gene>
    <name evidence="8" type="ORF">SEMRO_2929_G340440.1</name>
</gene>